<evidence type="ECO:0000313" key="1">
    <source>
        <dbReference type="EMBL" id="SMC99109.1"/>
    </source>
</evidence>
<sequence length="48" mass="5402">MLGRAEWADLGTWVTTPGGGRERVVEKPFTEHGFTYVQTTRWPVQGPV</sequence>
<dbReference type="Proteomes" id="UP000192674">
    <property type="component" value="Unassembled WGS sequence"/>
</dbReference>
<dbReference type="EMBL" id="FWXV01000002">
    <property type="protein sequence ID" value="SMC99109.1"/>
    <property type="molecule type" value="Genomic_DNA"/>
</dbReference>
<evidence type="ECO:0000313" key="2">
    <source>
        <dbReference type="Proteomes" id="UP000192674"/>
    </source>
</evidence>
<keyword evidence="2" id="KW-1185">Reference proteome</keyword>
<organism evidence="1 2">
    <name type="scientific">Kibdelosporangium aridum</name>
    <dbReference type="NCBI Taxonomy" id="2030"/>
    <lineage>
        <taxon>Bacteria</taxon>
        <taxon>Bacillati</taxon>
        <taxon>Actinomycetota</taxon>
        <taxon>Actinomycetes</taxon>
        <taxon>Pseudonocardiales</taxon>
        <taxon>Pseudonocardiaceae</taxon>
        <taxon>Kibdelosporangium</taxon>
    </lineage>
</organism>
<name>A0A1W2DNV4_KIBAR</name>
<reference evidence="1 2" key="1">
    <citation type="submission" date="2017-04" db="EMBL/GenBank/DDBJ databases">
        <authorList>
            <person name="Afonso C.L."/>
            <person name="Miller P.J."/>
            <person name="Scott M.A."/>
            <person name="Spackman E."/>
            <person name="Goraichik I."/>
            <person name="Dimitrov K.M."/>
            <person name="Suarez D.L."/>
            <person name="Swayne D.E."/>
        </authorList>
    </citation>
    <scope>NUCLEOTIDE SEQUENCE [LARGE SCALE GENOMIC DNA]</scope>
    <source>
        <strain evidence="1 2">DSM 43828</strain>
    </source>
</reference>
<proteinExistence type="predicted"/>
<dbReference type="AlphaFoldDB" id="A0A1W2DNV4"/>
<accession>A0A1W2DNV4</accession>
<gene>
    <name evidence="1" type="ORF">SAMN05661093_03639</name>
</gene>
<protein>
    <submittedName>
        <fullName evidence="1">Uncharacterized protein</fullName>
    </submittedName>
</protein>